<dbReference type="RefSeq" id="WP_257820678.1">
    <property type="nucleotide sequence ID" value="NZ_JABXYM010000001.1"/>
</dbReference>
<dbReference type="EMBL" id="JABXYM010000001">
    <property type="protein sequence ID" value="MCR6095934.1"/>
    <property type="molecule type" value="Genomic_DNA"/>
</dbReference>
<keyword evidence="1" id="KW-0812">Transmembrane</keyword>
<feature type="transmembrane region" description="Helical" evidence="1">
    <location>
        <begin position="6"/>
        <end position="28"/>
    </location>
</feature>
<proteinExistence type="predicted"/>
<dbReference type="AlphaFoldDB" id="A0A9Q4B095"/>
<keyword evidence="1" id="KW-0472">Membrane</keyword>
<accession>A0A9Q4B095</accession>
<keyword evidence="1" id="KW-1133">Transmembrane helix</keyword>
<name>A0A9Q4B095_SALAG</name>
<feature type="transmembrane region" description="Helical" evidence="1">
    <location>
        <begin position="67"/>
        <end position="85"/>
    </location>
</feature>
<comment type="caution">
    <text evidence="2">The sequence shown here is derived from an EMBL/GenBank/DDBJ whole genome shotgun (WGS) entry which is preliminary data.</text>
</comment>
<gene>
    <name evidence="2" type="ORF">HXA33_05195</name>
</gene>
<reference evidence="2" key="1">
    <citation type="submission" date="2020-06" db="EMBL/GenBank/DDBJ databases">
        <title>Insight into the genomes of haloalkaliphilic bacilli from Kenyan soda lakes.</title>
        <authorList>
            <person name="Mwirichia R."/>
            <person name="Villamizar G.C."/>
            <person name="Poehlein A."/>
            <person name="Mugweru J."/>
            <person name="Kipnyargis A."/>
            <person name="Kiplimo D."/>
            <person name="Orwa P."/>
            <person name="Daniel R."/>
        </authorList>
    </citation>
    <scope>NUCLEOTIDE SEQUENCE</scope>
    <source>
        <strain evidence="2">B1096_S55</strain>
    </source>
</reference>
<sequence length="126" mass="14832">MAEVTAVITATLITAPLLGLYIFYLIIMKVSQNKLRSFKLAVDVTVLLFIASVYFMVYEIWGVRTGWLIVMFFLLTAIVFTFVHWKNYEEIDIKRVFKGVWRFQFVVFFLLYFIVIMYGLIISVMT</sequence>
<dbReference type="InterPro" id="IPR024515">
    <property type="entry name" value="DUF3397"/>
</dbReference>
<evidence type="ECO:0000256" key="1">
    <source>
        <dbReference type="SAM" id="Phobius"/>
    </source>
</evidence>
<organism evidence="2 3">
    <name type="scientific">Salipaludibacillus agaradhaerens</name>
    <name type="common">Bacillus agaradhaerens</name>
    <dbReference type="NCBI Taxonomy" id="76935"/>
    <lineage>
        <taxon>Bacteria</taxon>
        <taxon>Bacillati</taxon>
        <taxon>Bacillota</taxon>
        <taxon>Bacilli</taxon>
        <taxon>Bacillales</taxon>
        <taxon>Bacillaceae</taxon>
    </lineage>
</organism>
<protein>
    <submittedName>
        <fullName evidence="2">DUF3397 domain-containing protein</fullName>
    </submittedName>
</protein>
<evidence type="ECO:0000313" key="2">
    <source>
        <dbReference type="EMBL" id="MCR6095934.1"/>
    </source>
</evidence>
<dbReference type="Pfam" id="PF11877">
    <property type="entry name" value="DUF3397"/>
    <property type="match status" value="1"/>
</dbReference>
<dbReference type="Proteomes" id="UP001057753">
    <property type="component" value="Unassembled WGS sequence"/>
</dbReference>
<evidence type="ECO:0000313" key="3">
    <source>
        <dbReference type="Proteomes" id="UP001057753"/>
    </source>
</evidence>
<keyword evidence="3" id="KW-1185">Reference proteome</keyword>
<feature type="transmembrane region" description="Helical" evidence="1">
    <location>
        <begin position="105"/>
        <end position="125"/>
    </location>
</feature>
<feature type="transmembrane region" description="Helical" evidence="1">
    <location>
        <begin position="40"/>
        <end position="61"/>
    </location>
</feature>